<keyword evidence="2 6" id="KW-0808">Transferase</keyword>
<dbReference type="Proteomes" id="UP000280668">
    <property type="component" value="Unassembled WGS sequence"/>
</dbReference>
<evidence type="ECO:0000313" key="6">
    <source>
        <dbReference type="EMBL" id="ROR73671.1"/>
    </source>
</evidence>
<dbReference type="GO" id="GO:0006011">
    <property type="term" value="P:UDP-alpha-D-glucose metabolic process"/>
    <property type="evidence" value="ECO:0007669"/>
    <property type="project" value="InterPro"/>
</dbReference>
<dbReference type="Gene3D" id="2.160.10.10">
    <property type="entry name" value="Hexapeptide repeat proteins"/>
    <property type="match status" value="1"/>
</dbReference>
<keyword evidence="3 6" id="KW-0548">Nucleotidyltransferase</keyword>
<evidence type="ECO:0000256" key="2">
    <source>
        <dbReference type="ARBA" id="ARBA00022679"/>
    </source>
</evidence>
<feature type="binding site" evidence="5">
    <location>
        <position position="160"/>
    </location>
    <ligand>
        <name>UTP</name>
        <dbReference type="ChEBI" id="CHEBI:46398"/>
    </ligand>
</feature>
<evidence type="ECO:0000256" key="4">
    <source>
        <dbReference type="PIRSR" id="PIRSR000806-1"/>
    </source>
</evidence>
<dbReference type="OrthoDB" id="9804758at2"/>
<comment type="caution">
    <text evidence="6">The sequence shown here is derived from an EMBL/GenBank/DDBJ whole genome shotgun (WGS) entry which is preliminary data.</text>
</comment>
<keyword evidence="7" id="KW-1185">Reference proteome</keyword>
<dbReference type="InterPro" id="IPR002618">
    <property type="entry name" value="UDPGP_fam"/>
</dbReference>
<dbReference type="GO" id="GO:0003983">
    <property type="term" value="F:UTP:glucose-1-phosphate uridylyltransferase activity"/>
    <property type="evidence" value="ECO:0007669"/>
    <property type="project" value="InterPro"/>
</dbReference>
<dbReference type="SUPFAM" id="SSF53448">
    <property type="entry name" value="Nucleotide-diphospho-sugar transferases"/>
    <property type="match status" value="1"/>
</dbReference>
<reference evidence="6 7" key="1">
    <citation type="submission" date="2018-11" db="EMBL/GenBank/DDBJ databases">
        <title>Sequencing the genomes of 1000 actinobacteria strains.</title>
        <authorList>
            <person name="Klenk H.-P."/>
        </authorList>
    </citation>
    <scope>NUCLEOTIDE SEQUENCE [LARGE SCALE GENOMIC DNA]</scope>
    <source>
        <strain evidence="6 7">DSM 11294</strain>
    </source>
</reference>
<evidence type="ECO:0000313" key="7">
    <source>
        <dbReference type="Proteomes" id="UP000280668"/>
    </source>
</evidence>
<evidence type="ECO:0000256" key="5">
    <source>
        <dbReference type="PIRSR" id="PIRSR000806-2"/>
    </source>
</evidence>
<dbReference type="InterPro" id="IPR016267">
    <property type="entry name" value="UDPGP_trans"/>
</dbReference>
<gene>
    <name evidence="6" type="ORF">EDD31_2059</name>
</gene>
<dbReference type="EMBL" id="RKHK01000001">
    <property type="protein sequence ID" value="ROR73671.1"/>
    <property type="molecule type" value="Genomic_DNA"/>
</dbReference>
<feature type="binding site" evidence="5">
    <location>
        <position position="366"/>
    </location>
    <ligand>
        <name>UTP</name>
        <dbReference type="ChEBI" id="CHEBI:46398"/>
    </ligand>
</feature>
<evidence type="ECO:0000256" key="3">
    <source>
        <dbReference type="ARBA" id="ARBA00022695"/>
    </source>
</evidence>
<sequence>MSERGLELARTKMAEADVPEAAIETFSRFYRILESGQSGLIREDDVEPLGKITRHADLEISADDAAEALSATAIIKLNGGLGTSMGMDKAKSLLPVRTGQGRSLSFLDVIVGQIRAAREATGAPLPLILMNSFRTQADTLEALAPYPDLAVEGLPLDFLQNREPKLAADTLEPVSWPADPSLEWCPPGHGDLYPALHASGVIKKLLAAGFRYASVSNSDNLGAAPDGALAAWFAASGAPYAAEMSPKTPADVKGGQLVVRKADGRIIQRETAQTHPDDMATSLDPQRHRYFHTNNLWFNLEALDAELERTGGVLELPLIRNVKTVDPTDATSPEVIQIESAMGAAVAVFPGAEVIEVGRERFLPVKTTNDLLLLRSDVYELTDSGRLRATVPAPLVSLSKAYKTIGAFDARFPAGAPSLREATSLTVEGDWTFGSGVSATGEAHLPATTEPATVPDGAQLTATGVQGTGGGAE</sequence>
<name>A0A3N2BEJ0_9MICO</name>
<dbReference type="PIRSF" id="PIRSF000806">
    <property type="entry name" value="UDPGP"/>
    <property type="match status" value="1"/>
</dbReference>
<proteinExistence type="inferred from homology"/>
<feature type="binding site" evidence="5">
    <location>
        <position position="91"/>
    </location>
    <ligand>
        <name>UTP</name>
        <dbReference type="ChEBI" id="CHEBI:46398"/>
    </ligand>
</feature>
<dbReference type="AlphaFoldDB" id="A0A3N2BEJ0"/>
<dbReference type="InterPro" id="IPR029044">
    <property type="entry name" value="Nucleotide-diphossugar_trans"/>
</dbReference>
<feature type="binding site" evidence="4">
    <location>
        <position position="189"/>
    </location>
    <ligand>
        <name>substrate</name>
    </ligand>
</feature>
<dbReference type="RefSeq" id="WP_123304063.1">
    <property type="nucleotide sequence ID" value="NZ_RKHK01000001.1"/>
</dbReference>
<feature type="binding site" evidence="5">
    <location>
        <position position="188"/>
    </location>
    <ligand>
        <name>UTP</name>
        <dbReference type="ChEBI" id="CHEBI:46398"/>
    </ligand>
</feature>
<comment type="similarity">
    <text evidence="1">Belongs to the UDPGP type 1 family.</text>
</comment>
<feature type="binding site" evidence="5">
    <location>
        <position position="219"/>
    </location>
    <ligand>
        <name>UTP</name>
        <dbReference type="ChEBI" id="CHEBI:46398"/>
    </ligand>
</feature>
<dbReference type="PANTHER" id="PTHR43511">
    <property type="match status" value="1"/>
</dbReference>
<organism evidence="6 7">
    <name type="scientific">Bogoriella caseilytica</name>
    <dbReference type="NCBI Taxonomy" id="56055"/>
    <lineage>
        <taxon>Bacteria</taxon>
        <taxon>Bacillati</taxon>
        <taxon>Actinomycetota</taxon>
        <taxon>Actinomycetes</taxon>
        <taxon>Micrococcales</taxon>
        <taxon>Bogoriellaceae</taxon>
        <taxon>Bogoriella</taxon>
    </lineage>
</organism>
<dbReference type="Gene3D" id="3.90.550.10">
    <property type="entry name" value="Spore Coat Polysaccharide Biosynthesis Protein SpsA, Chain A"/>
    <property type="match status" value="1"/>
</dbReference>
<protein>
    <submittedName>
        <fullName evidence="6">UTP--glucose-1-phosphate uridylyltransferase</fullName>
    </submittedName>
</protein>
<accession>A0A3N2BEJ0</accession>
<dbReference type="Pfam" id="PF01704">
    <property type="entry name" value="UDPGP"/>
    <property type="match status" value="1"/>
</dbReference>
<evidence type="ECO:0000256" key="1">
    <source>
        <dbReference type="ARBA" id="ARBA00010401"/>
    </source>
</evidence>